<feature type="domain" description="MSP" evidence="8">
    <location>
        <begin position="1"/>
        <end position="119"/>
    </location>
</feature>
<dbReference type="STRING" id="857566.A0A1E3PHX2"/>
<keyword evidence="3 7" id="KW-0812">Transmembrane</keyword>
<protein>
    <recommendedName>
        <fullName evidence="8">MSP domain-containing protein</fullName>
    </recommendedName>
</protein>
<keyword evidence="4 7" id="KW-1133">Transmembrane helix</keyword>
<dbReference type="PANTHER" id="PTHR10809:SF6">
    <property type="entry name" value="AT11025P-RELATED"/>
    <property type="match status" value="1"/>
</dbReference>
<dbReference type="OrthoDB" id="264603at2759"/>
<dbReference type="InterPro" id="IPR013783">
    <property type="entry name" value="Ig-like_fold"/>
</dbReference>
<dbReference type="AlphaFoldDB" id="A0A1E3PHX2"/>
<dbReference type="GO" id="GO:0061817">
    <property type="term" value="P:endoplasmic reticulum-plasma membrane tethering"/>
    <property type="evidence" value="ECO:0007669"/>
    <property type="project" value="TreeGrafter"/>
</dbReference>
<gene>
    <name evidence="9" type="ORF">NADFUDRAFT_46812</name>
</gene>
<evidence type="ECO:0000256" key="6">
    <source>
        <dbReference type="SAM" id="MobiDB-lite"/>
    </source>
</evidence>
<evidence type="ECO:0000313" key="10">
    <source>
        <dbReference type="Proteomes" id="UP000095009"/>
    </source>
</evidence>
<dbReference type="Proteomes" id="UP000095009">
    <property type="component" value="Unassembled WGS sequence"/>
</dbReference>
<dbReference type="GO" id="GO:0033149">
    <property type="term" value="F:FFAT motif binding"/>
    <property type="evidence" value="ECO:0007669"/>
    <property type="project" value="TreeGrafter"/>
</dbReference>
<feature type="transmembrane region" description="Helical" evidence="7">
    <location>
        <begin position="240"/>
        <end position="259"/>
    </location>
</feature>
<dbReference type="GO" id="GO:0005886">
    <property type="term" value="C:plasma membrane"/>
    <property type="evidence" value="ECO:0007669"/>
    <property type="project" value="TreeGrafter"/>
</dbReference>
<proteinExistence type="inferred from homology"/>
<dbReference type="PIRSF" id="PIRSF019693">
    <property type="entry name" value="VAMP-associated"/>
    <property type="match status" value="1"/>
</dbReference>
<dbReference type="InterPro" id="IPR000535">
    <property type="entry name" value="MSP_dom"/>
</dbReference>
<dbReference type="InterPro" id="IPR008962">
    <property type="entry name" value="PapD-like_sf"/>
</dbReference>
<evidence type="ECO:0000256" key="1">
    <source>
        <dbReference type="ARBA" id="ARBA00004211"/>
    </source>
</evidence>
<feature type="region of interest" description="Disordered" evidence="6">
    <location>
        <begin position="204"/>
        <end position="232"/>
    </location>
</feature>
<feature type="compositionally biased region" description="Low complexity" evidence="6">
    <location>
        <begin position="149"/>
        <end position="160"/>
    </location>
</feature>
<dbReference type="Pfam" id="PF00635">
    <property type="entry name" value="Motile_Sperm"/>
    <property type="match status" value="1"/>
</dbReference>
<feature type="compositionally biased region" description="Low complexity" evidence="6">
    <location>
        <begin position="170"/>
        <end position="182"/>
    </location>
</feature>
<keyword evidence="5 7" id="KW-0472">Membrane</keyword>
<dbReference type="GO" id="GO:0090158">
    <property type="term" value="P:endoplasmic reticulum membrane organization"/>
    <property type="evidence" value="ECO:0007669"/>
    <property type="project" value="TreeGrafter"/>
</dbReference>
<name>A0A1E3PHX2_9ASCO</name>
<dbReference type="PROSITE" id="PS50202">
    <property type="entry name" value="MSP"/>
    <property type="match status" value="1"/>
</dbReference>
<evidence type="ECO:0000256" key="7">
    <source>
        <dbReference type="SAM" id="Phobius"/>
    </source>
</evidence>
<reference evidence="9 10" key="1">
    <citation type="journal article" date="2016" name="Proc. Natl. Acad. Sci. U.S.A.">
        <title>Comparative genomics of biotechnologically important yeasts.</title>
        <authorList>
            <person name="Riley R."/>
            <person name="Haridas S."/>
            <person name="Wolfe K.H."/>
            <person name="Lopes M.R."/>
            <person name="Hittinger C.T."/>
            <person name="Goeker M."/>
            <person name="Salamov A.A."/>
            <person name="Wisecaver J.H."/>
            <person name="Long T.M."/>
            <person name="Calvey C.H."/>
            <person name="Aerts A.L."/>
            <person name="Barry K.W."/>
            <person name="Choi C."/>
            <person name="Clum A."/>
            <person name="Coughlan A.Y."/>
            <person name="Deshpande S."/>
            <person name="Douglass A.P."/>
            <person name="Hanson S.J."/>
            <person name="Klenk H.-P."/>
            <person name="LaButti K.M."/>
            <person name="Lapidus A."/>
            <person name="Lindquist E.A."/>
            <person name="Lipzen A.M."/>
            <person name="Meier-Kolthoff J.P."/>
            <person name="Ohm R.A."/>
            <person name="Otillar R.P."/>
            <person name="Pangilinan J.L."/>
            <person name="Peng Y."/>
            <person name="Rokas A."/>
            <person name="Rosa C.A."/>
            <person name="Scheuner C."/>
            <person name="Sibirny A.A."/>
            <person name="Slot J.C."/>
            <person name="Stielow J.B."/>
            <person name="Sun H."/>
            <person name="Kurtzman C.P."/>
            <person name="Blackwell M."/>
            <person name="Grigoriev I.V."/>
            <person name="Jeffries T.W."/>
        </authorList>
    </citation>
    <scope>NUCLEOTIDE SEQUENCE [LARGE SCALE GENOMIC DNA]</scope>
    <source>
        <strain evidence="9 10">DSM 6958</strain>
    </source>
</reference>
<organism evidence="9 10">
    <name type="scientific">Nadsonia fulvescens var. elongata DSM 6958</name>
    <dbReference type="NCBI Taxonomy" id="857566"/>
    <lineage>
        <taxon>Eukaryota</taxon>
        <taxon>Fungi</taxon>
        <taxon>Dikarya</taxon>
        <taxon>Ascomycota</taxon>
        <taxon>Saccharomycotina</taxon>
        <taxon>Dipodascomycetes</taxon>
        <taxon>Dipodascales</taxon>
        <taxon>Dipodascales incertae sedis</taxon>
        <taxon>Nadsonia</taxon>
    </lineage>
</organism>
<dbReference type="InterPro" id="IPR016763">
    <property type="entry name" value="VAP"/>
</dbReference>
<dbReference type="SUPFAM" id="SSF49354">
    <property type="entry name" value="PapD-like"/>
    <property type="match status" value="1"/>
</dbReference>
<sequence length="260" mass="27525">MNISPEVIEFHAPLAEPSSRTLTISNTTDVAHAFKIKTTAPKLYCVRPSAAFIRAGESVNVAVIHQGFKTEPAADFKCKDKFMILSCPLDEPHLANLDELIKQESGEAVSAFWTHIEATSKDLISSKKIRAVAHPLVSNVNETQAPVDNSSSSSSSVSNSALPSAEKSAAADATGTKAPAAPVSTTNEKELAEAKAKIQALLKEIDNQKKPKPSSGDSIESKSVTSSAVKNKAAPPANGIPLSFAALMILIAFLVGWLFF</sequence>
<feature type="region of interest" description="Disordered" evidence="6">
    <location>
        <begin position="143"/>
        <end position="189"/>
    </location>
</feature>
<comment type="subcellular location">
    <subcellularLocation>
        <location evidence="1">Membrane</location>
        <topology evidence="1">Single-pass type IV membrane protein</topology>
    </subcellularLocation>
</comment>
<evidence type="ECO:0000256" key="5">
    <source>
        <dbReference type="ARBA" id="ARBA00023136"/>
    </source>
</evidence>
<evidence type="ECO:0000313" key="9">
    <source>
        <dbReference type="EMBL" id="ODQ65026.1"/>
    </source>
</evidence>
<accession>A0A1E3PHX2</accession>
<evidence type="ECO:0000259" key="8">
    <source>
        <dbReference type="PROSITE" id="PS50202"/>
    </source>
</evidence>
<feature type="compositionally biased region" description="Polar residues" evidence="6">
    <location>
        <begin position="215"/>
        <end position="229"/>
    </location>
</feature>
<comment type="similarity">
    <text evidence="2">Belongs to the VAMP-associated protein (VAP) (TC 9.B.17) family.</text>
</comment>
<evidence type="ECO:0000256" key="3">
    <source>
        <dbReference type="ARBA" id="ARBA00022692"/>
    </source>
</evidence>
<dbReference type="Gene3D" id="2.60.40.10">
    <property type="entry name" value="Immunoglobulins"/>
    <property type="match status" value="1"/>
</dbReference>
<dbReference type="PANTHER" id="PTHR10809">
    <property type="entry name" value="VESICLE-ASSOCIATED MEMBRANE PROTEIN-ASSOCIATED PROTEIN"/>
    <property type="match status" value="1"/>
</dbReference>
<dbReference type="EMBL" id="KV454410">
    <property type="protein sequence ID" value="ODQ65026.1"/>
    <property type="molecule type" value="Genomic_DNA"/>
</dbReference>
<dbReference type="GO" id="GO:0005789">
    <property type="term" value="C:endoplasmic reticulum membrane"/>
    <property type="evidence" value="ECO:0007669"/>
    <property type="project" value="InterPro"/>
</dbReference>
<keyword evidence="10" id="KW-1185">Reference proteome</keyword>
<evidence type="ECO:0000256" key="2">
    <source>
        <dbReference type="ARBA" id="ARBA00008932"/>
    </source>
</evidence>
<evidence type="ECO:0000256" key="4">
    <source>
        <dbReference type="ARBA" id="ARBA00022989"/>
    </source>
</evidence>